<reference evidence="9 10" key="1">
    <citation type="submission" date="2019-09" db="EMBL/GenBank/DDBJ databases">
        <title>Complete genome sequence of Arachidicoccus sp. B3-10 isolated from apple orchard soil.</title>
        <authorList>
            <person name="Kim H.S."/>
            <person name="Han K.-I."/>
            <person name="Suh M.K."/>
            <person name="Lee K.C."/>
            <person name="Eom M.K."/>
            <person name="Kim J.-S."/>
            <person name="Kang S.W."/>
            <person name="Sin Y."/>
            <person name="Lee J.-S."/>
        </authorList>
    </citation>
    <scope>NUCLEOTIDE SEQUENCE [LARGE SCALE GENOMIC DNA]</scope>
    <source>
        <strain evidence="9 10">B3-10</strain>
    </source>
</reference>
<evidence type="ECO:0000256" key="6">
    <source>
        <dbReference type="ARBA" id="ARBA00023136"/>
    </source>
</evidence>
<dbReference type="KEGG" id="arac:E0W69_005965"/>
<evidence type="ECO:0000256" key="5">
    <source>
        <dbReference type="ARBA" id="ARBA00022692"/>
    </source>
</evidence>
<evidence type="ECO:0000256" key="4">
    <source>
        <dbReference type="ARBA" id="ARBA00022452"/>
    </source>
</evidence>
<proteinExistence type="inferred from homology"/>
<keyword evidence="10" id="KW-1185">Reference proteome</keyword>
<keyword evidence="7" id="KW-0998">Cell outer membrane</keyword>
<name>A0A5P2G333_9BACT</name>
<sequence length="456" mass="50424">MDSMNTKKTFTFLGAALFMFNVNSKAQDSMSLKKNLSLQDALEMGMQNSKSIRISNSKINEAIANYDDAKMGRLPDASASGGYYRINKPKIDLKFPTSSSDGSSSGTTIPNVNSLMYGMVTANYTIFAGGKIKNNIKAANFLKNASQFDLQRDKEEIAENIVEAYYSLYKSQAAVKLVRENLATAQKRVKDFVRLEQNGIVAKNDLLKVQLQESNMELSLLDAENQEKVLNYNFNLLIGLNDATKVATDSIDMTKFPNADNANALEQAALTNRGDIKALLEREQAAQTQIDLAKSDKLPSIGLTGGYIAMDVPHAMSITNALNLGVGVKYDIGSLYKNKTKVKQAQAQVETLKWNQAALEDNIKSQIFTNIQNYIEALKKLEVYQTAIQQADENYRVTKNKYDNSLATTTDLLDADVAKLKANIDFEYGKADAIISYNKINESAGTIISKYNLDNK</sequence>
<organism evidence="9 10">
    <name type="scientific">Rhizosphaericola mali</name>
    <dbReference type="NCBI Taxonomy" id="2545455"/>
    <lineage>
        <taxon>Bacteria</taxon>
        <taxon>Pseudomonadati</taxon>
        <taxon>Bacteroidota</taxon>
        <taxon>Chitinophagia</taxon>
        <taxon>Chitinophagales</taxon>
        <taxon>Chitinophagaceae</taxon>
        <taxon>Rhizosphaericola</taxon>
    </lineage>
</organism>
<evidence type="ECO:0000256" key="7">
    <source>
        <dbReference type="ARBA" id="ARBA00023237"/>
    </source>
</evidence>
<comment type="similarity">
    <text evidence="2">Belongs to the outer membrane factor (OMF) (TC 1.B.17) family.</text>
</comment>
<dbReference type="OrthoDB" id="680214at2"/>
<dbReference type="GO" id="GO:0015562">
    <property type="term" value="F:efflux transmembrane transporter activity"/>
    <property type="evidence" value="ECO:0007669"/>
    <property type="project" value="InterPro"/>
</dbReference>
<evidence type="ECO:0000256" key="8">
    <source>
        <dbReference type="SAM" id="Coils"/>
    </source>
</evidence>
<dbReference type="InterPro" id="IPR003423">
    <property type="entry name" value="OMP_efflux"/>
</dbReference>
<keyword evidence="3" id="KW-0813">Transport</keyword>
<keyword evidence="8" id="KW-0175">Coiled coil</keyword>
<dbReference type="AlphaFoldDB" id="A0A5P2G333"/>
<dbReference type="EMBL" id="CP044016">
    <property type="protein sequence ID" value="QES88232.1"/>
    <property type="molecule type" value="Genomic_DNA"/>
</dbReference>
<protein>
    <submittedName>
        <fullName evidence="9">TolC family protein</fullName>
    </submittedName>
</protein>
<feature type="coiled-coil region" evidence="8">
    <location>
        <begin position="342"/>
        <end position="401"/>
    </location>
</feature>
<dbReference type="PANTHER" id="PTHR30026">
    <property type="entry name" value="OUTER MEMBRANE PROTEIN TOLC"/>
    <property type="match status" value="1"/>
</dbReference>
<dbReference type="SUPFAM" id="SSF56954">
    <property type="entry name" value="Outer membrane efflux proteins (OEP)"/>
    <property type="match status" value="1"/>
</dbReference>
<accession>A0A5P2G333</accession>
<dbReference type="GO" id="GO:0009279">
    <property type="term" value="C:cell outer membrane"/>
    <property type="evidence" value="ECO:0007669"/>
    <property type="project" value="UniProtKB-SubCell"/>
</dbReference>
<keyword evidence="6" id="KW-0472">Membrane</keyword>
<keyword evidence="5" id="KW-0812">Transmembrane</keyword>
<comment type="subcellular location">
    <subcellularLocation>
        <location evidence="1">Cell outer membrane</location>
    </subcellularLocation>
</comment>
<dbReference type="PANTHER" id="PTHR30026:SF20">
    <property type="entry name" value="OUTER MEMBRANE PROTEIN TOLC"/>
    <property type="match status" value="1"/>
</dbReference>
<evidence type="ECO:0000256" key="1">
    <source>
        <dbReference type="ARBA" id="ARBA00004442"/>
    </source>
</evidence>
<dbReference type="Pfam" id="PF02321">
    <property type="entry name" value="OEP"/>
    <property type="match status" value="2"/>
</dbReference>
<dbReference type="Gene3D" id="1.20.1600.10">
    <property type="entry name" value="Outer membrane efflux proteins (OEP)"/>
    <property type="match status" value="1"/>
</dbReference>
<gene>
    <name evidence="9" type="ORF">E0W69_005965</name>
</gene>
<dbReference type="GO" id="GO:0015288">
    <property type="term" value="F:porin activity"/>
    <property type="evidence" value="ECO:0007669"/>
    <property type="project" value="TreeGrafter"/>
</dbReference>
<evidence type="ECO:0000313" key="10">
    <source>
        <dbReference type="Proteomes" id="UP000292424"/>
    </source>
</evidence>
<evidence type="ECO:0000256" key="3">
    <source>
        <dbReference type="ARBA" id="ARBA00022448"/>
    </source>
</evidence>
<dbReference type="InterPro" id="IPR051906">
    <property type="entry name" value="TolC-like"/>
</dbReference>
<dbReference type="GO" id="GO:1990281">
    <property type="term" value="C:efflux pump complex"/>
    <property type="evidence" value="ECO:0007669"/>
    <property type="project" value="TreeGrafter"/>
</dbReference>
<dbReference type="Proteomes" id="UP000292424">
    <property type="component" value="Chromosome"/>
</dbReference>
<keyword evidence="4" id="KW-1134">Transmembrane beta strand</keyword>
<evidence type="ECO:0000313" key="9">
    <source>
        <dbReference type="EMBL" id="QES88232.1"/>
    </source>
</evidence>
<evidence type="ECO:0000256" key="2">
    <source>
        <dbReference type="ARBA" id="ARBA00007613"/>
    </source>
</evidence>